<dbReference type="SMART" id="SM01110">
    <property type="entry name" value="Cutinase"/>
    <property type="match status" value="1"/>
</dbReference>
<dbReference type="OrthoDB" id="2586582at2759"/>
<name>A0A319ELT0_9EURO</name>
<keyword evidence="2" id="KW-1015">Disulfide bond</keyword>
<gene>
    <name evidence="4" type="ORF">BO71DRAFT_442850</name>
</gene>
<evidence type="ECO:0000256" key="1">
    <source>
        <dbReference type="ARBA" id="ARBA00022801"/>
    </source>
</evidence>
<dbReference type="Pfam" id="PF01083">
    <property type="entry name" value="Cutinase"/>
    <property type="match status" value="1"/>
</dbReference>
<protein>
    <submittedName>
        <fullName evidence="4">Carbohydrate esterase family 5 protein</fullName>
    </submittedName>
</protein>
<dbReference type="InterPro" id="IPR000675">
    <property type="entry name" value="Cutinase/axe"/>
</dbReference>
<accession>A0A319ELT0</accession>
<dbReference type="Proteomes" id="UP000247810">
    <property type="component" value="Unassembled WGS sequence"/>
</dbReference>
<dbReference type="SUPFAM" id="SSF53474">
    <property type="entry name" value="alpha/beta-Hydrolases"/>
    <property type="match status" value="1"/>
</dbReference>
<dbReference type="STRING" id="1448320.A0A319ELT0"/>
<dbReference type="InterPro" id="IPR029058">
    <property type="entry name" value="AB_hydrolase_fold"/>
</dbReference>
<sequence>MLLSAATALLFGQFLVNAAAIQQRSDGLVNSTDCSDVHLIIGRGTTESYPGSLATLAELITEENPGTTYESIIYPATSETSTNSSHIGKVAARDQITSYVTKCPDAKTVLLSYSQFCSAVTAIVFYGDPRHAPCQFYNKGRNQFDTFNVTGKYPRLDWQISHLTSNYGHRIADFCNVGDPVCASGDNLTAHLVYPTLWDTTAAAWVQDMLDKA</sequence>
<evidence type="ECO:0000313" key="4">
    <source>
        <dbReference type="EMBL" id="PYH91922.1"/>
    </source>
</evidence>
<keyword evidence="5" id="KW-1185">Reference proteome</keyword>
<organism evidence="4 5">
    <name type="scientific">Aspergillus ellipticus CBS 707.79</name>
    <dbReference type="NCBI Taxonomy" id="1448320"/>
    <lineage>
        <taxon>Eukaryota</taxon>
        <taxon>Fungi</taxon>
        <taxon>Dikarya</taxon>
        <taxon>Ascomycota</taxon>
        <taxon>Pezizomycotina</taxon>
        <taxon>Eurotiomycetes</taxon>
        <taxon>Eurotiomycetidae</taxon>
        <taxon>Eurotiales</taxon>
        <taxon>Aspergillaceae</taxon>
        <taxon>Aspergillus</taxon>
        <taxon>Aspergillus subgen. Circumdati</taxon>
    </lineage>
</organism>
<feature type="signal peptide" evidence="3">
    <location>
        <begin position="1"/>
        <end position="18"/>
    </location>
</feature>
<dbReference type="AlphaFoldDB" id="A0A319ELT0"/>
<dbReference type="VEuPathDB" id="FungiDB:BO71DRAFT_442850"/>
<dbReference type="EMBL" id="KZ825931">
    <property type="protein sequence ID" value="PYH91922.1"/>
    <property type="molecule type" value="Genomic_DNA"/>
</dbReference>
<dbReference type="GO" id="GO:0052689">
    <property type="term" value="F:carboxylic ester hydrolase activity"/>
    <property type="evidence" value="ECO:0007669"/>
    <property type="project" value="UniProtKB-ARBA"/>
</dbReference>
<dbReference type="Gene3D" id="3.40.50.1820">
    <property type="entry name" value="alpha/beta hydrolase"/>
    <property type="match status" value="2"/>
</dbReference>
<keyword evidence="1" id="KW-0378">Hydrolase</keyword>
<dbReference type="PANTHER" id="PTHR33630:SF9">
    <property type="entry name" value="CUTINASE 4"/>
    <property type="match status" value="1"/>
</dbReference>
<reference evidence="4 5" key="1">
    <citation type="submission" date="2018-02" db="EMBL/GenBank/DDBJ databases">
        <title>The genomes of Aspergillus section Nigri reveals drivers in fungal speciation.</title>
        <authorList>
            <consortium name="DOE Joint Genome Institute"/>
            <person name="Vesth T.C."/>
            <person name="Nybo J."/>
            <person name="Theobald S."/>
            <person name="Brandl J."/>
            <person name="Frisvad J.C."/>
            <person name="Nielsen K.F."/>
            <person name="Lyhne E.K."/>
            <person name="Kogle M.E."/>
            <person name="Kuo A."/>
            <person name="Riley R."/>
            <person name="Clum A."/>
            <person name="Nolan M."/>
            <person name="Lipzen A."/>
            <person name="Salamov A."/>
            <person name="Henrissat B."/>
            <person name="Wiebenga A."/>
            <person name="De vries R.P."/>
            <person name="Grigoriev I.V."/>
            <person name="Mortensen U.H."/>
            <person name="Andersen M.R."/>
            <person name="Baker S.E."/>
        </authorList>
    </citation>
    <scope>NUCLEOTIDE SEQUENCE [LARGE SCALE GENOMIC DNA]</scope>
    <source>
        <strain evidence="4 5">CBS 707.79</strain>
    </source>
</reference>
<evidence type="ECO:0000313" key="5">
    <source>
        <dbReference type="Proteomes" id="UP000247810"/>
    </source>
</evidence>
<feature type="chain" id="PRO_5016308455" evidence="3">
    <location>
        <begin position="19"/>
        <end position="213"/>
    </location>
</feature>
<evidence type="ECO:0000256" key="3">
    <source>
        <dbReference type="SAM" id="SignalP"/>
    </source>
</evidence>
<keyword evidence="3" id="KW-0732">Signal</keyword>
<evidence type="ECO:0000256" key="2">
    <source>
        <dbReference type="ARBA" id="ARBA00023157"/>
    </source>
</evidence>
<dbReference type="PANTHER" id="PTHR33630">
    <property type="entry name" value="CUTINASE RV1984C-RELATED-RELATED"/>
    <property type="match status" value="1"/>
</dbReference>
<proteinExistence type="predicted"/>